<dbReference type="NCBIfam" id="TIGR00809">
    <property type="entry name" value="secB"/>
    <property type="match status" value="1"/>
</dbReference>
<dbReference type="GO" id="GO:0015031">
    <property type="term" value="P:protein transport"/>
    <property type="evidence" value="ECO:0007669"/>
    <property type="project" value="UniProtKB-UniRule"/>
</dbReference>
<dbReference type="PRINTS" id="PR01594">
    <property type="entry name" value="SECBCHAPRONE"/>
</dbReference>
<dbReference type="PANTHER" id="PTHR36918">
    <property type="match status" value="1"/>
</dbReference>
<evidence type="ECO:0000256" key="5">
    <source>
        <dbReference type="HAMAP-Rule" id="MF_00821"/>
    </source>
</evidence>
<evidence type="ECO:0000256" key="3">
    <source>
        <dbReference type="ARBA" id="ARBA00022927"/>
    </source>
</evidence>
<dbReference type="InterPro" id="IPR035958">
    <property type="entry name" value="SecB-like_sf"/>
</dbReference>
<reference evidence="6" key="1">
    <citation type="submission" date="2024-06" db="EMBL/GenBank/DDBJ databases">
        <title>Unveiling Genomic Reduction in Obligate Endosymbionts Buchnera of Aphids: Insights from Phylogenomic Comparative Analysis with Novel Genome Data and Co-obligate Endosymbionts.</title>
        <authorList>
            <person name="Lu C."/>
            <person name="Zou T."/>
            <person name="Liu Q."/>
            <person name="Huang X."/>
        </authorList>
    </citation>
    <scope>NUCLEOTIDE SEQUENCE</scope>
    <source>
        <strain evidence="6">Aphau13</strain>
    </source>
</reference>
<dbReference type="RefSeq" id="WP_343154300.1">
    <property type="nucleotide sequence ID" value="NZ_CP135018.1"/>
</dbReference>
<proteinExistence type="inferred from homology"/>
<comment type="function">
    <text evidence="5">One of the proteins required for the normal export of preproteins out of the cell cytoplasm. It is a molecular chaperone that binds to a subset of precursor proteins, maintaining them in a translocation-competent state. It also specifically binds to its receptor SecA.</text>
</comment>
<dbReference type="InterPro" id="IPR003708">
    <property type="entry name" value="SecB"/>
</dbReference>
<sequence length="145" mass="16909">MPQKKYEQKIFSIHRIYVKDISFESPNSPEIFEKQCIPNMKFNINTNMNQLEPSIFEIILQIRVVVKSETDLVFLCDVHQAGIFMIDNFNDYELKHCINSYCPNILFPYARACISSLVSYGSFPQLNIAPVNFDDILNNNSEFKK</sequence>
<dbReference type="PANTHER" id="PTHR36918:SF1">
    <property type="entry name" value="PROTEIN-EXPORT PROTEIN SECB"/>
    <property type="match status" value="1"/>
</dbReference>
<dbReference type="HAMAP" id="MF_00821">
    <property type="entry name" value="SecB"/>
    <property type="match status" value="1"/>
</dbReference>
<evidence type="ECO:0000256" key="1">
    <source>
        <dbReference type="ARBA" id="ARBA00009990"/>
    </source>
</evidence>
<gene>
    <name evidence="5 6" type="primary">secB</name>
    <name evidence="6" type="ORF">RJT31_00270</name>
</gene>
<keyword evidence="3 5" id="KW-0653">Protein transport</keyword>
<dbReference type="GO" id="GO:0051262">
    <property type="term" value="P:protein tetramerization"/>
    <property type="evidence" value="ECO:0007669"/>
    <property type="project" value="InterPro"/>
</dbReference>
<organism evidence="6">
    <name type="scientific">Buchnera aphidicola</name>
    <name type="common">Aphis aurantii</name>
    <dbReference type="NCBI Taxonomy" id="1470492"/>
    <lineage>
        <taxon>Bacteria</taxon>
        <taxon>Pseudomonadati</taxon>
        <taxon>Pseudomonadota</taxon>
        <taxon>Gammaproteobacteria</taxon>
        <taxon>Enterobacterales</taxon>
        <taxon>Erwiniaceae</taxon>
        <taxon>Buchnera</taxon>
    </lineage>
</organism>
<comment type="subcellular location">
    <subcellularLocation>
        <location evidence="5">Cytoplasm</location>
    </subcellularLocation>
</comment>
<dbReference type="GO" id="GO:0006457">
    <property type="term" value="P:protein folding"/>
    <property type="evidence" value="ECO:0007669"/>
    <property type="project" value="UniProtKB-UniRule"/>
</dbReference>
<accession>A0AAU6W5Q2</accession>
<keyword evidence="5" id="KW-0143">Chaperone</keyword>
<comment type="subunit">
    <text evidence="5">Homotetramer, a dimer of dimers. One homotetramer interacts with 1 SecA dimer.</text>
</comment>
<protein>
    <recommendedName>
        <fullName evidence="5">Protein-export protein SecB</fullName>
    </recommendedName>
</protein>
<comment type="similarity">
    <text evidence="1 5">Belongs to the SecB family.</text>
</comment>
<dbReference type="SUPFAM" id="SSF54611">
    <property type="entry name" value="SecB-like"/>
    <property type="match status" value="1"/>
</dbReference>
<evidence type="ECO:0000256" key="4">
    <source>
        <dbReference type="ARBA" id="ARBA00023010"/>
    </source>
</evidence>
<keyword evidence="5" id="KW-0963">Cytoplasm</keyword>
<evidence type="ECO:0000313" key="6">
    <source>
        <dbReference type="EMBL" id="XAJ80922.1"/>
    </source>
</evidence>
<keyword evidence="4 5" id="KW-0811">Translocation</keyword>
<dbReference type="Pfam" id="PF02556">
    <property type="entry name" value="SecB"/>
    <property type="match status" value="1"/>
</dbReference>
<dbReference type="AlphaFoldDB" id="A0AAU6W5Q2"/>
<dbReference type="Gene3D" id="3.10.420.10">
    <property type="entry name" value="SecB-like"/>
    <property type="match status" value="1"/>
</dbReference>
<dbReference type="GO" id="GO:0051082">
    <property type="term" value="F:unfolded protein binding"/>
    <property type="evidence" value="ECO:0007669"/>
    <property type="project" value="InterPro"/>
</dbReference>
<dbReference type="EMBL" id="CP135018">
    <property type="protein sequence ID" value="XAJ80922.1"/>
    <property type="molecule type" value="Genomic_DNA"/>
</dbReference>
<dbReference type="GO" id="GO:0005737">
    <property type="term" value="C:cytoplasm"/>
    <property type="evidence" value="ECO:0007669"/>
    <property type="project" value="UniProtKB-SubCell"/>
</dbReference>
<name>A0AAU6W5Q2_9GAMM</name>
<dbReference type="NCBIfam" id="NF004393">
    <property type="entry name" value="PRK05751.1-4"/>
    <property type="match status" value="1"/>
</dbReference>
<keyword evidence="2 5" id="KW-0813">Transport</keyword>
<evidence type="ECO:0000256" key="2">
    <source>
        <dbReference type="ARBA" id="ARBA00022448"/>
    </source>
</evidence>